<accession>A0A1I7EJL2</accession>
<dbReference type="RefSeq" id="WP_143131793.1">
    <property type="nucleotide sequence ID" value="NZ_FPBH01000024.1"/>
</dbReference>
<proteinExistence type="predicted"/>
<evidence type="ECO:0000313" key="2">
    <source>
        <dbReference type="Proteomes" id="UP000198844"/>
    </source>
</evidence>
<dbReference type="Proteomes" id="UP000198844">
    <property type="component" value="Unassembled WGS sequence"/>
</dbReference>
<sequence>MARSPPGNARFFEAASKKAISGLSDIVNGLTYFVALFVKRPLLNGDSRMPLEHIRLIENAVHASQEAASHLWDHATHQRLFYFW</sequence>
<protein>
    <submittedName>
        <fullName evidence="1">Uncharacterized protein</fullName>
    </submittedName>
</protein>
<gene>
    <name evidence="1" type="ORF">SAMN05192563_1024176</name>
</gene>
<dbReference type="EMBL" id="FPBH01000024">
    <property type="protein sequence ID" value="SFU24106.1"/>
    <property type="molecule type" value="Genomic_DNA"/>
</dbReference>
<dbReference type="AlphaFoldDB" id="A0A1I7EJL2"/>
<name>A0A1I7EJL2_9BURK</name>
<reference evidence="1 2" key="1">
    <citation type="submission" date="2016-10" db="EMBL/GenBank/DDBJ databases">
        <authorList>
            <person name="de Groot N.N."/>
        </authorList>
    </citation>
    <scope>NUCLEOTIDE SEQUENCE [LARGE SCALE GENOMIC DNA]</scope>
    <source>
        <strain evidence="1 2">LMG 27731</strain>
    </source>
</reference>
<evidence type="ECO:0000313" key="1">
    <source>
        <dbReference type="EMBL" id="SFU24106.1"/>
    </source>
</evidence>
<organism evidence="1 2">
    <name type="scientific">Paraburkholderia aspalathi</name>
    <dbReference type="NCBI Taxonomy" id="1324617"/>
    <lineage>
        <taxon>Bacteria</taxon>
        <taxon>Pseudomonadati</taxon>
        <taxon>Pseudomonadota</taxon>
        <taxon>Betaproteobacteria</taxon>
        <taxon>Burkholderiales</taxon>
        <taxon>Burkholderiaceae</taxon>
        <taxon>Paraburkholderia</taxon>
    </lineage>
</organism>